<proteinExistence type="predicted"/>
<evidence type="ECO:0000256" key="4">
    <source>
        <dbReference type="PROSITE-ProRule" id="PRU00335"/>
    </source>
</evidence>
<dbReference type="RefSeq" id="WP_189265774.1">
    <property type="nucleotide sequence ID" value="NZ_BMML01000014.1"/>
</dbReference>
<dbReference type="PANTHER" id="PTHR47506">
    <property type="entry name" value="TRANSCRIPTIONAL REGULATORY PROTEIN"/>
    <property type="match status" value="1"/>
</dbReference>
<dbReference type="InterPro" id="IPR036271">
    <property type="entry name" value="Tet_transcr_reg_TetR-rel_C_sf"/>
</dbReference>
<gene>
    <name evidence="6" type="ORF">GCM10011578_057800</name>
</gene>
<dbReference type="SUPFAM" id="SSF46689">
    <property type="entry name" value="Homeodomain-like"/>
    <property type="match status" value="1"/>
</dbReference>
<keyword evidence="2 4" id="KW-0238">DNA-binding</keyword>
<sequence length="213" mass="22835">MARAGGKRSVEPSGNAGSAATRAALVAAAADALREVGFAGASAREIARRAGCQQSLVFYHFGSVAKLHLAALDRVSGARDTRYRAMAEESQSIGDLVRAARAVFDEDLDQGHVTVLVEMIAAAQFTPELRPEVAARIRPWRTFAADSVREALAGSPAARLMPPEELAHAIVALYLGLEMLAGLEEEREPALALFDRAAKIASLLDIFRRKRKT</sequence>
<dbReference type="PANTHER" id="PTHR47506:SF1">
    <property type="entry name" value="HTH-TYPE TRANSCRIPTIONAL REGULATOR YJDC"/>
    <property type="match status" value="1"/>
</dbReference>
<keyword evidence="3" id="KW-0804">Transcription</keyword>
<dbReference type="InterPro" id="IPR001647">
    <property type="entry name" value="HTH_TetR"/>
</dbReference>
<dbReference type="InterPro" id="IPR009057">
    <property type="entry name" value="Homeodomain-like_sf"/>
</dbReference>
<keyword evidence="7" id="KW-1185">Reference proteome</keyword>
<evidence type="ECO:0000259" key="5">
    <source>
        <dbReference type="PROSITE" id="PS50977"/>
    </source>
</evidence>
<dbReference type="Pfam" id="PF00440">
    <property type="entry name" value="TetR_N"/>
    <property type="match status" value="1"/>
</dbReference>
<dbReference type="SUPFAM" id="SSF48498">
    <property type="entry name" value="Tetracyclin repressor-like, C-terminal domain"/>
    <property type="match status" value="1"/>
</dbReference>
<organism evidence="6 7">
    <name type="scientific">Streptomyces fuscichromogenes</name>
    <dbReference type="NCBI Taxonomy" id="1324013"/>
    <lineage>
        <taxon>Bacteria</taxon>
        <taxon>Bacillati</taxon>
        <taxon>Actinomycetota</taxon>
        <taxon>Actinomycetes</taxon>
        <taxon>Kitasatosporales</taxon>
        <taxon>Streptomycetaceae</taxon>
        <taxon>Streptomyces</taxon>
    </lineage>
</organism>
<feature type="DNA-binding region" description="H-T-H motif" evidence="4">
    <location>
        <begin position="42"/>
        <end position="61"/>
    </location>
</feature>
<evidence type="ECO:0000313" key="6">
    <source>
        <dbReference type="EMBL" id="GGN24505.1"/>
    </source>
</evidence>
<evidence type="ECO:0000256" key="1">
    <source>
        <dbReference type="ARBA" id="ARBA00023015"/>
    </source>
</evidence>
<dbReference type="PROSITE" id="PS50977">
    <property type="entry name" value="HTH_TETR_2"/>
    <property type="match status" value="1"/>
</dbReference>
<evidence type="ECO:0000256" key="3">
    <source>
        <dbReference type="ARBA" id="ARBA00023163"/>
    </source>
</evidence>
<evidence type="ECO:0000313" key="7">
    <source>
        <dbReference type="Proteomes" id="UP000653411"/>
    </source>
</evidence>
<protein>
    <submittedName>
        <fullName evidence="6">TetR family transcriptional regulator</fullName>
    </submittedName>
</protein>
<dbReference type="Proteomes" id="UP000653411">
    <property type="component" value="Unassembled WGS sequence"/>
</dbReference>
<reference evidence="6" key="2">
    <citation type="submission" date="2020-09" db="EMBL/GenBank/DDBJ databases">
        <authorList>
            <person name="Sun Q."/>
            <person name="Zhou Y."/>
        </authorList>
    </citation>
    <scope>NUCLEOTIDE SEQUENCE</scope>
    <source>
        <strain evidence="6">CGMCC 4.7110</strain>
    </source>
</reference>
<name>A0A917XGZ7_9ACTN</name>
<evidence type="ECO:0000256" key="2">
    <source>
        <dbReference type="ARBA" id="ARBA00023125"/>
    </source>
</evidence>
<dbReference type="Gene3D" id="1.10.357.10">
    <property type="entry name" value="Tetracycline Repressor, domain 2"/>
    <property type="match status" value="1"/>
</dbReference>
<dbReference type="GO" id="GO:0003677">
    <property type="term" value="F:DNA binding"/>
    <property type="evidence" value="ECO:0007669"/>
    <property type="project" value="UniProtKB-UniRule"/>
</dbReference>
<keyword evidence="1" id="KW-0805">Transcription regulation</keyword>
<reference evidence="6" key="1">
    <citation type="journal article" date="2014" name="Int. J. Syst. Evol. Microbiol.">
        <title>Complete genome sequence of Corynebacterium casei LMG S-19264T (=DSM 44701T), isolated from a smear-ripened cheese.</title>
        <authorList>
            <consortium name="US DOE Joint Genome Institute (JGI-PGF)"/>
            <person name="Walter F."/>
            <person name="Albersmeier A."/>
            <person name="Kalinowski J."/>
            <person name="Ruckert C."/>
        </authorList>
    </citation>
    <scope>NUCLEOTIDE SEQUENCE</scope>
    <source>
        <strain evidence="6">CGMCC 4.7110</strain>
    </source>
</reference>
<feature type="domain" description="HTH tetR-type" evidence="5">
    <location>
        <begin position="19"/>
        <end position="79"/>
    </location>
</feature>
<dbReference type="AlphaFoldDB" id="A0A917XGZ7"/>
<dbReference type="EMBL" id="BMML01000014">
    <property type="protein sequence ID" value="GGN24505.1"/>
    <property type="molecule type" value="Genomic_DNA"/>
</dbReference>
<accession>A0A917XGZ7</accession>
<comment type="caution">
    <text evidence="6">The sequence shown here is derived from an EMBL/GenBank/DDBJ whole genome shotgun (WGS) entry which is preliminary data.</text>
</comment>